<proteinExistence type="predicted"/>
<dbReference type="EMBL" id="VIEB01000748">
    <property type="protein sequence ID" value="TQD81846.1"/>
    <property type="molecule type" value="Genomic_DNA"/>
</dbReference>
<reference evidence="2 3" key="1">
    <citation type="journal article" date="2019" name="G3 (Bethesda)">
        <title>Sequencing of a Wild Apple (Malus baccata) Genome Unravels the Differences Between Cultivated and Wild Apple Species Regarding Disease Resistance and Cold Tolerance.</title>
        <authorList>
            <person name="Chen X."/>
        </authorList>
    </citation>
    <scope>NUCLEOTIDE SEQUENCE [LARGE SCALE GENOMIC DNA]</scope>
    <source>
        <strain evidence="3">cv. Shandingzi</strain>
        <tissue evidence="2">Leaves</tissue>
    </source>
</reference>
<dbReference type="SUPFAM" id="SSF54001">
    <property type="entry name" value="Cysteine proteinases"/>
    <property type="match status" value="1"/>
</dbReference>
<sequence>MSLLSNRISKEELQPGDHIYTYRKLHTYSHHGIYVGEGRVIHFVKTKGKGKISSKRKPRCSDCKNDPNTARGVVKTCVDCFLKGHGLFRFEYNVSHNRFNIKNRGTCSTESCYPGGETVRRASEIFDKDPTHGTGFGEYNLLKNNCEDFASYCKRGTSVSEQAVRVWSVGNSFADSTNSSSTTSAASPSRIDDATTSKAAFLISKATSFFSSDS</sequence>
<dbReference type="Gene3D" id="3.90.1720.10">
    <property type="entry name" value="endopeptidase domain like (from Nostoc punctiforme)"/>
    <property type="match status" value="1"/>
</dbReference>
<protein>
    <recommendedName>
        <fullName evidence="1">LRAT domain-containing protein</fullName>
    </recommendedName>
</protein>
<accession>A0A540L5T7</accession>
<dbReference type="Pfam" id="PF04970">
    <property type="entry name" value="LRAT"/>
    <property type="match status" value="1"/>
</dbReference>
<dbReference type="InterPro" id="IPR038765">
    <property type="entry name" value="Papain-like_cys_pep_sf"/>
</dbReference>
<comment type="caution">
    <text evidence="2">The sequence shown here is derived from an EMBL/GenBank/DDBJ whole genome shotgun (WGS) entry which is preliminary data.</text>
</comment>
<name>A0A540L5T7_MALBA</name>
<gene>
    <name evidence="2" type="ORF">C1H46_032599</name>
</gene>
<dbReference type="PROSITE" id="PS51934">
    <property type="entry name" value="LRAT"/>
    <property type="match status" value="1"/>
</dbReference>
<dbReference type="AlphaFoldDB" id="A0A540L5T7"/>
<evidence type="ECO:0000313" key="3">
    <source>
        <dbReference type="Proteomes" id="UP000315295"/>
    </source>
</evidence>
<dbReference type="Proteomes" id="UP000315295">
    <property type="component" value="Unassembled WGS sequence"/>
</dbReference>
<keyword evidence="3" id="KW-1185">Reference proteome</keyword>
<evidence type="ECO:0000313" key="2">
    <source>
        <dbReference type="EMBL" id="TQD81846.1"/>
    </source>
</evidence>
<evidence type="ECO:0000259" key="1">
    <source>
        <dbReference type="PROSITE" id="PS51934"/>
    </source>
</evidence>
<dbReference type="PANTHER" id="PTHR46137:SF4">
    <property type="entry name" value="PROTEIN LEAD-SENSITIVE 1"/>
    <property type="match status" value="1"/>
</dbReference>
<feature type="domain" description="LRAT" evidence="1">
    <location>
        <begin position="20"/>
        <end position="162"/>
    </location>
</feature>
<dbReference type="InterPro" id="IPR007053">
    <property type="entry name" value="LRAT_dom"/>
</dbReference>
<organism evidence="2 3">
    <name type="scientific">Malus baccata</name>
    <name type="common">Siberian crab apple</name>
    <name type="synonym">Pyrus baccata</name>
    <dbReference type="NCBI Taxonomy" id="106549"/>
    <lineage>
        <taxon>Eukaryota</taxon>
        <taxon>Viridiplantae</taxon>
        <taxon>Streptophyta</taxon>
        <taxon>Embryophyta</taxon>
        <taxon>Tracheophyta</taxon>
        <taxon>Spermatophyta</taxon>
        <taxon>Magnoliopsida</taxon>
        <taxon>eudicotyledons</taxon>
        <taxon>Gunneridae</taxon>
        <taxon>Pentapetalae</taxon>
        <taxon>rosids</taxon>
        <taxon>fabids</taxon>
        <taxon>Rosales</taxon>
        <taxon>Rosaceae</taxon>
        <taxon>Amygdaloideae</taxon>
        <taxon>Maleae</taxon>
        <taxon>Malus</taxon>
    </lineage>
</organism>
<dbReference type="PANTHER" id="PTHR46137">
    <property type="entry name" value="OS05G0310600 PROTEIN"/>
    <property type="match status" value="1"/>
</dbReference>